<reference evidence="2" key="1">
    <citation type="submission" date="2017-01" db="EMBL/GenBank/DDBJ databases">
        <authorList>
            <person name="Brunel B."/>
        </authorList>
    </citation>
    <scope>NUCLEOTIDE SEQUENCE [LARGE SCALE GENOMIC DNA]</scope>
</reference>
<dbReference type="AlphaFoldDB" id="A0A1R3VFT9"/>
<organism evidence="1 2">
    <name type="scientific">Mesorhizobium prunaredense</name>
    <dbReference type="NCBI Taxonomy" id="1631249"/>
    <lineage>
        <taxon>Bacteria</taxon>
        <taxon>Pseudomonadati</taxon>
        <taxon>Pseudomonadota</taxon>
        <taxon>Alphaproteobacteria</taxon>
        <taxon>Hyphomicrobiales</taxon>
        <taxon>Phyllobacteriaceae</taxon>
        <taxon>Mesorhizobium</taxon>
    </lineage>
</organism>
<keyword evidence="2" id="KW-1185">Reference proteome</keyword>
<protein>
    <submittedName>
        <fullName evidence="1">Uncharacterized protein</fullName>
    </submittedName>
</protein>
<gene>
    <name evidence="1" type="ORF">BQ8794_60091</name>
</gene>
<dbReference type="Proteomes" id="UP000188388">
    <property type="component" value="Unassembled WGS sequence"/>
</dbReference>
<evidence type="ECO:0000313" key="1">
    <source>
        <dbReference type="EMBL" id="SIT58782.1"/>
    </source>
</evidence>
<dbReference type="STRING" id="1631249.BQ8794_60091"/>
<dbReference type="RefSeq" id="WP_077381835.1">
    <property type="nucleotide sequence ID" value="NZ_FTPD01000056.1"/>
</dbReference>
<accession>A0A1R3VFT9</accession>
<proteinExistence type="predicted"/>
<name>A0A1R3VFT9_9HYPH</name>
<sequence length="166" mass="18347">MTEDIITAWDALAQCLCDEKGELLADARDAVIVMWLEKGDTRPFYDWVLRGHEPSSGVVRMIAAMMAKADSPDVLPATIRSGLSCGLSITGKKRGDRSNPENDARDYFIYRDVARKIASGGGYEAAIAAVHEGLPRIGINIGRQSVRDAYDKRHRRKNLKQQNQGS</sequence>
<evidence type="ECO:0000313" key="2">
    <source>
        <dbReference type="Proteomes" id="UP000188388"/>
    </source>
</evidence>
<dbReference type="EMBL" id="FTPD01000056">
    <property type="protein sequence ID" value="SIT58782.1"/>
    <property type="molecule type" value="Genomic_DNA"/>
</dbReference>